<feature type="compositionally biased region" description="Polar residues" evidence="1">
    <location>
        <begin position="37"/>
        <end position="52"/>
    </location>
</feature>
<gene>
    <name evidence="2" type="ORF">PVAND_006265</name>
</gene>
<reference evidence="2" key="1">
    <citation type="submission" date="2021-03" db="EMBL/GenBank/DDBJ databases">
        <title>Chromosome level genome of the anhydrobiotic midge Polypedilum vanderplanki.</title>
        <authorList>
            <person name="Yoshida Y."/>
            <person name="Kikawada T."/>
            <person name="Gusev O."/>
        </authorList>
    </citation>
    <scope>NUCLEOTIDE SEQUENCE</scope>
    <source>
        <strain evidence="2">NIAS01</strain>
        <tissue evidence="2">Whole body or cell culture</tissue>
    </source>
</reference>
<evidence type="ECO:0000313" key="2">
    <source>
        <dbReference type="EMBL" id="KAG5676427.1"/>
    </source>
</evidence>
<dbReference type="Proteomes" id="UP001107558">
    <property type="component" value="Chromosome 2"/>
</dbReference>
<dbReference type="EMBL" id="JADBJN010000002">
    <property type="protein sequence ID" value="KAG5676427.1"/>
    <property type="molecule type" value="Genomic_DNA"/>
</dbReference>
<organism evidence="2 3">
    <name type="scientific">Polypedilum vanderplanki</name>
    <name type="common">Sleeping chironomid midge</name>
    <dbReference type="NCBI Taxonomy" id="319348"/>
    <lineage>
        <taxon>Eukaryota</taxon>
        <taxon>Metazoa</taxon>
        <taxon>Ecdysozoa</taxon>
        <taxon>Arthropoda</taxon>
        <taxon>Hexapoda</taxon>
        <taxon>Insecta</taxon>
        <taxon>Pterygota</taxon>
        <taxon>Neoptera</taxon>
        <taxon>Endopterygota</taxon>
        <taxon>Diptera</taxon>
        <taxon>Nematocera</taxon>
        <taxon>Chironomoidea</taxon>
        <taxon>Chironomidae</taxon>
        <taxon>Chironominae</taxon>
        <taxon>Polypedilum</taxon>
        <taxon>Polypedilum</taxon>
    </lineage>
</organism>
<protein>
    <submittedName>
        <fullName evidence="2">Uncharacterized protein</fullName>
    </submittedName>
</protein>
<feature type="region of interest" description="Disordered" evidence="1">
    <location>
        <begin position="35"/>
        <end position="112"/>
    </location>
</feature>
<sequence length="112" mass="12856">MEELRGNGSVKRSLSNIEISDDEEFLGFNAGKWRRANNATGTSNGHSNQHTIADNLSSASSDDEDLSQKPLQMYLHHQQYYKQMKEFQKQQQQQQHQKDNDASDNEDNVEVN</sequence>
<evidence type="ECO:0000256" key="1">
    <source>
        <dbReference type="SAM" id="MobiDB-lite"/>
    </source>
</evidence>
<keyword evidence="3" id="KW-1185">Reference proteome</keyword>
<feature type="compositionally biased region" description="Acidic residues" evidence="1">
    <location>
        <begin position="102"/>
        <end position="112"/>
    </location>
</feature>
<dbReference type="AlphaFoldDB" id="A0A9J6C3N6"/>
<name>A0A9J6C3N6_POLVA</name>
<accession>A0A9J6C3N6</accession>
<evidence type="ECO:0000313" key="3">
    <source>
        <dbReference type="Proteomes" id="UP001107558"/>
    </source>
</evidence>
<comment type="caution">
    <text evidence="2">The sequence shown here is derived from an EMBL/GenBank/DDBJ whole genome shotgun (WGS) entry which is preliminary data.</text>
</comment>
<proteinExistence type="predicted"/>